<feature type="transmembrane region" description="Helical" evidence="4">
    <location>
        <begin position="277"/>
        <end position="294"/>
    </location>
</feature>
<feature type="transmembrane region" description="Helical" evidence="4">
    <location>
        <begin position="246"/>
        <end position="265"/>
    </location>
</feature>
<evidence type="ECO:0000259" key="5">
    <source>
        <dbReference type="PROSITE" id="PS50850"/>
    </source>
</evidence>
<dbReference type="SUPFAM" id="SSF103473">
    <property type="entry name" value="MFS general substrate transporter"/>
    <property type="match status" value="1"/>
</dbReference>
<feature type="transmembrane region" description="Helical" evidence="4">
    <location>
        <begin position="103"/>
        <end position="124"/>
    </location>
</feature>
<feature type="transmembrane region" description="Helical" evidence="4">
    <location>
        <begin position="340"/>
        <end position="360"/>
    </location>
</feature>
<name>A0A242NK30_9GAMM</name>
<dbReference type="GO" id="GO:0022857">
    <property type="term" value="F:transmembrane transporter activity"/>
    <property type="evidence" value="ECO:0007669"/>
    <property type="project" value="InterPro"/>
</dbReference>
<accession>A0A242NK30</accession>
<sequence>MNSKQSQDLSNWLVFLMAFAIGVTIASNYYAQPLLHSITHDLNIAVEHAGSIIMAAQFSYAVGLLFITPLGDKFERKHLIIILMVLSTCGLIVSALSKNLWMLIIGTSMTGLFSTVAQVLIPFAATLAKPEHRGKIVGTLMSGMLLGILLGRAFAGAISTIADWHYVYWIATGIMVIVTLLLSISLPTYRNTININYFQLLWSISSLYKQEPILRIRSLLAVISFALFSLLWTPLAFLLSNDPYHYSDFIIGLFGIAGAAGALGSPIVGRLSDKGKGWLATTIGLCLLLLSWLPLSFAQYSIIALILGVVILDFSVQVTHVSNMSAIYQIRPEARSRMNTGYMVCYFIGGMLGSVGSTYLFSHYGWIAIVVSGTILGLIGIICWLFYTKTYS</sequence>
<keyword evidence="2 4" id="KW-1133">Transmembrane helix</keyword>
<feature type="transmembrane region" description="Helical" evidence="4">
    <location>
        <begin position="50"/>
        <end position="67"/>
    </location>
</feature>
<keyword evidence="3 4" id="KW-0472">Membrane</keyword>
<keyword evidence="8" id="KW-1185">Reference proteome</keyword>
<protein>
    <submittedName>
        <fullName evidence="6">MFS transporter</fullName>
    </submittedName>
</protein>
<dbReference type="EMBL" id="NART01000009">
    <property type="protein sequence ID" value="OTQ11063.1"/>
    <property type="molecule type" value="Genomic_DNA"/>
</dbReference>
<feature type="transmembrane region" description="Helical" evidence="4">
    <location>
        <begin position="219"/>
        <end position="240"/>
    </location>
</feature>
<feature type="transmembrane region" description="Helical" evidence="4">
    <location>
        <begin position="366"/>
        <end position="387"/>
    </location>
</feature>
<dbReference type="Proteomes" id="UP000194800">
    <property type="component" value="Unassembled WGS sequence"/>
</dbReference>
<keyword evidence="1 4" id="KW-0812">Transmembrane</keyword>
<organism evidence="6 9">
    <name type="scientific">Gilliamella apicola</name>
    <dbReference type="NCBI Taxonomy" id="1196095"/>
    <lineage>
        <taxon>Bacteria</taxon>
        <taxon>Pseudomonadati</taxon>
        <taxon>Pseudomonadota</taxon>
        <taxon>Gammaproteobacteria</taxon>
        <taxon>Orbales</taxon>
        <taxon>Orbaceae</taxon>
        <taxon>Gilliamella</taxon>
    </lineage>
</organism>
<feature type="transmembrane region" description="Helical" evidence="4">
    <location>
        <begin position="300"/>
        <end position="319"/>
    </location>
</feature>
<evidence type="ECO:0000313" key="7">
    <source>
        <dbReference type="EMBL" id="OTQ11063.1"/>
    </source>
</evidence>
<dbReference type="Gene3D" id="1.20.1250.20">
    <property type="entry name" value="MFS general substrate transporter like domains"/>
    <property type="match status" value="1"/>
</dbReference>
<feature type="transmembrane region" description="Helical" evidence="4">
    <location>
        <begin position="166"/>
        <end position="186"/>
    </location>
</feature>
<evidence type="ECO:0000256" key="1">
    <source>
        <dbReference type="ARBA" id="ARBA00022692"/>
    </source>
</evidence>
<dbReference type="PANTHER" id="PTHR42910">
    <property type="entry name" value="TRANSPORTER SCO4007-RELATED"/>
    <property type="match status" value="1"/>
</dbReference>
<dbReference type="InterPro" id="IPR020846">
    <property type="entry name" value="MFS_dom"/>
</dbReference>
<feature type="transmembrane region" description="Helical" evidence="4">
    <location>
        <begin position="136"/>
        <end position="154"/>
    </location>
</feature>
<dbReference type="AlphaFoldDB" id="A0A242NK30"/>
<dbReference type="InterPro" id="IPR011701">
    <property type="entry name" value="MFS"/>
</dbReference>
<proteinExistence type="predicted"/>
<comment type="caution">
    <text evidence="6">The sequence shown here is derived from an EMBL/GenBank/DDBJ whole genome shotgun (WGS) entry which is preliminary data.</text>
</comment>
<evidence type="ECO:0000313" key="6">
    <source>
        <dbReference type="EMBL" id="OTQ00829.1"/>
    </source>
</evidence>
<evidence type="ECO:0000313" key="9">
    <source>
        <dbReference type="Proteomes" id="UP000194977"/>
    </source>
</evidence>
<dbReference type="PROSITE" id="PS50850">
    <property type="entry name" value="MFS"/>
    <property type="match status" value="1"/>
</dbReference>
<dbReference type="PANTHER" id="PTHR42910:SF1">
    <property type="entry name" value="MAJOR FACILITATOR SUPERFAMILY (MFS) PROFILE DOMAIN-CONTAINING PROTEIN"/>
    <property type="match status" value="1"/>
</dbReference>
<dbReference type="RefSeq" id="WP_086271253.1">
    <property type="nucleotide sequence ID" value="NZ_MZNE01000010.1"/>
</dbReference>
<dbReference type="Proteomes" id="UP000194977">
    <property type="component" value="Unassembled WGS sequence"/>
</dbReference>
<reference evidence="8 9" key="1">
    <citation type="submission" date="2017-03" db="EMBL/GenBank/DDBJ databases">
        <title>Comparative genomics of honeybee gut symbionts reveal geographically distinct and subgroup specific antibiotic resistance.</title>
        <authorList>
            <person name="Ludvigsen J."/>
            <person name="Porcellato D."/>
            <person name="Labee-Lund T.M."/>
            <person name="Amdam G.V."/>
            <person name="Rudi K."/>
        </authorList>
    </citation>
    <scope>NUCLEOTIDE SEQUENCE [LARGE SCALE GENOMIC DNA]</scope>
    <source>
        <strain evidence="6 9">A-7-12</strain>
        <strain evidence="7 8">A-9-12</strain>
    </source>
</reference>
<dbReference type="CDD" id="cd17324">
    <property type="entry name" value="MFS_NepI_like"/>
    <property type="match status" value="1"/>
</dbReference>
<feature type="transmembrane region" description="Helical" evidence="4">
    <location>
        <begin position="79"/>
        <end position="97"/>
    </location>
</feature>
<evidence type="ECO:0000256" key="2">
    <source>
        <dbReference type="ARBA" id="ARBA00022989"/>
    </source>
</evidence>
<feature type="domain" description="Major facilitator superfamily (MFS) profile" evidence="5">
    <location>
        <begin position="10"/>
        <end position="391"/>
    </location>
</feature>
<evidence type="ECO:0000256" key="4">
    <source>
        <dbReference type="SAM" id="Phobius"/>
    </source>
</evidence>
<evidence type="ECO:0000256" key="3">
    <source>
        <dbReference type="ARBA" id="ARBA00023136"/>
    </source>
</evidence>
<dbReference type="Pfam" id="PF07690">
    <property type="entry name" value="MFS_1"/>
    <property type="match status" value="1"/>
</dbReference>
<dbReference type="EMBL" id="NARP01000006">
    <property type="protein sequence ID" value="OTQ00829.1"/>
    <property type="molecule type" value="Genomic_DNA"/>
</dbReference>
<dbReference type="OrthoDB" id="9815356at2"/>
<feature type="transmembrane region" description="Helical" evidence="4">
    <location>
        <begin position="12"/>
        <end position="30"/>
    </location>
</feature>
<evidence type="ECO:0000313" key="8">
    <source>
        <dbReference type="Proteomes" id="UP000194800"/>
    </source>
</evidence>
<dbReference type="InterPro" id="IPR036259">
    <property type="entry name" value="MFS_trans_sf"/>
</dbReference>
<gene>
    <name evidence="7" type="ORF">B6C91_03305</name>
    <name evidence="6" type="ORF">B6D08_03100</name>
</gene>